<dbReference type="Proteomes" id="UP000835243">
    <property type="component" value="Chromosome"/>
</dbReference>
<dbReference type="EMBL" id="HG992341">
    <property type="protein sequence ID" value="CAE6773587.1"/>
    <property type="molecule type" value="Genomic_DNA"/>
</dbReference>
<evidence type="ECO:0000256" key="6">
    <source>
        <dbReference type="ARBA" id="ARBA00023065"/>
    </source>
</evidence>
<keyword evidence="6" id="KW-0406">Ion transport</keyword>
<keyword evidence="2" id="KW-0813">Transport</keyword>
<feature type="transmembrane region" description="Helical" evidence="9">
    <location>
        <begin position="59"/>
        <end position="79"/>
    </location>
</feature>
<dbReference type="EMBL" id="HG992341">
    <property type="protein sequence ID" value="CAE6773608.1"/>
    <property type="molecule type" value="Genomic_DNA"/>
</dbReference>
<dbReference type="EMBL" id="HG992338">
    <property type="protein sequence ID" value="CAE6781321.1"/>
    <property type="molecule type" value="Genomic_DNA"/>
</dbReference>
<evidence type="ECO:0000256" key="7">
    <source>
        <dbReference type="ARBA" id="ARBA00023136"/>
    </source>
</evidence>
<keyword evidence="7 9" id="KW-0472">Membrane</keyword>
<dbReference type="GO" id="GO:0005886">
    <property type="term" value="C:plasma membrane"/>
    <property type="evidence" value="ECO:0007669"/>
    <property type="project" value="UniProtKB-SubCell"/>
</dbReference>
<evidence type="ECO:0000256" key="8">
    <source>
        <dbReference type="ARBA" id="ARBA00034708"/>
    </source>
</evidence>
<dbReference type="RefSeq" id="WP_236613644.1">
    <property type="nucleotide sequence ID" value="NZ_CP062164.1"/>
</dbReference>
<gene>
    <name evidence="10" type="ORF">CFBP1159_22240</name>
    <name evidence="11" type="ORF">XAC301_24070</name>
</gene>
<name>A0A8D6Y7K2_9XANT</name>
<protein>
    <recommendedName>
        <fullName evidence="14">Bestrophin</fullName>
    </recommendedName>
</protein>
<feature type="transmembrane region" description="Helical" evidence="9">
    <location>
        <begin position="31"/>
        <end position="53"/>
    </location>
</feature>
<evidence type="ECO:0000256" key="3">
    <source>
        <dbReference type="ARBA" id="ARBA00022475"/>
    </source>
</evidence>
<keyword evidence="13" id="KW-1185">Reference proteome</keyword>
<dbReference type="InterPro" id="IPR044669">
    <property type="entry name" value="YneE/VCCN1/2-like"/>
</dbReference>
<dbReference type="AlphaFoldDB" id="A0A8D6Y7K2"/>
<dbReference type="GO" id="GO:0005254">
    <property type="term" value="F:chloride channel activity"/>
    <property type="evidence" value="ECO:0007669"/>
    <property type="project" value="InterPro"/>
</dbReference>
<organism evidence="10 12">
    <name type="scientific">Xanthomonas arboricola pv. corylina</name>
    <dbReference type="NCBI Taxonomy" id="487821"/>
    <lineage>
        <taxon>Bacteria</taxon>
        <taxon>Pseudomonadati</taxon>
        <taxon>Pseudomonadota</taxon>
        <taxon>Gammaproteobacteria</taxon>
        <taxon>Lysobacterales</taxon>
        <taxon>Lysobacteraceae</taxon>
        <taxon>Xanthomonas</taxon>
    </lineage>
</organism>
<evidence type="ECO:0000313" key="12">
    <source>
        <dbReference type="Proteomes" id="UP000835243"/>
    </source>
</evidence>
<evidence type="ECO:0008006" key="14">
    <source>
        <dbReference type="Google" id="ProtNLM"/>
    </source>
</evidence>
<sequence length="313" mass="34968">MDPPHVDVASPMITRDTFPLRRIWPKTYKRLLVLLAFDCAVAVLYTFFGWQWLSIEALPLAQLGSALTIFLAFRANAAYGRWWEARQLWGALVNTSRAIARQALTALDVDPADPRQAALRDDIVVHQVAFVHALRCHLRRQNPFPELAGLLGQARADDLRGYANIPNALTLRLGQQLQQARDWGMLDSLRWSSLDANLTTLANIQGACERIKNTPLPRQFSSLPRTLVNMYCWLVPLGLIAGMGLAMPIASVLISFTLIAIDSASSAIEDPFENTVHDTPMTALSRGIELTLREMLGQRVPLREVRAIDGFIY</sequence>
<accession>A0A8D6Y7K2</accession>
<evidence type="ECO:0000256" key="9">
    <source>
        <dbReference type="SAM" id="Phobius"/>
    </source>
</evidence>
<dbReference type="EMBL" id="HG992338">
    <property type="protein sequence ID" value="CAE6781346.1"/>
    <property type="molecule type" value="Genomic_DNA"/>
</dbReference>
<evidence type="ECO:0000313" key="13">
    <source>
        <dbReference type="Proteomes" id="UP000835287"/>
    </source>
</evidence>
<feature type="transmembrane region" description="Helical" evidence="9">
    <location>
        <begin position="231"/>
        <end position="261"/>
    </location>
</feature>
<reference evidence="12 13" key="1">
    <citation type="submission" date="2021-02" db="EMBL/GenBank/DDBJ databases">
        <authorList>
            <person name="Pothier F. J."/>
        </authorList>
    </citation>
    <scope>NUCLEOTIDE SEQUENCE [LARGE SCALE GENOMIC DNA]</scope>
    <source>
        <strain evidence="11 13">301</strain>
        <strain evidence="10 12">CFBP 1159</strain>
    </source>
</reference>
<proteinExistence type="inferred from homology"/>
<dbReference type="Pfam" id="PF25539">
    <property type="entry name" value="Bestrophin_2"/>
    <property type="match status" value="1"/>
</dbReference>
<evidence type="ECO:0000256" key="1">
    <source>
        <dbReference type="ARBA" id="ARBA00004651"/>
    </source>
</evidence>
<comment type="subcellular location">
    <subcellularLocation>
        <location evidence="1">Cell membrane</location>
        <topology evidence="1">Multi-pass membrane protein</topology>
    </subcellularLocation>
</comment>
<dbReference type="Proteomes" id="UP000835287">
    <property type="component" value="Chromosome"/>
</dbReference>
<keyword evidence="4 9" id="KW-0812">Transmembrane</keyword>
<dbReference type="PANTHER" id="PTHR33281">
    <property type="entry name" value="UPF0187 PROTEIN YNEE"/>
    <property type="match status" value="1"/>
</dbReference>
<evidence type="ECO:0000256" key="5">
    <source>
        <dbReference type="ARBA" id="ARBA00022989"/>
    </source>
</evidence>
<keyword evidence="5 9" id="KW-1133">Transmembrane helix</keyword>
<keyword evidence="3" id="KW-1003">Cell membrane</keyword>
<dbReference type="PANTHER" id="PTHR33281:SF19">
    <property type="entry name" value="VOLTAGE-DEPENDENT ANION CHANNEL-FORMING PROTEIN YNEE"/>
    <property type="match status" value="1"/>
</dbReference>
<evidence type="ECO:0000256" key="4">
    <source>
        <dbReference type="ARBA" id="ARBA00022692"/>
    </source>
</evidence>
<evidence type="ECO:0000313" key="11">
    <source>
        <dbReference type="EMBL" id="CAE6781321.1"/>
    </source>
</evidence>
<comment type="similarity">
    <text evidence="8">Belongs to the anion channel-forming bestrophin (TC 1.A.46) family.</text>
</comment>
<evidence type="ECO:0000313" key="10">
    <source>
        <dbReference type="EMBL" id="CAE6773587.1"/>
    </source>
</evidence>
<evidence type="ECO:0000256" key="2">
    <source>
        <dbReference type="ARBA" id="ARBA00022448"/>
    </source>
</evidence>